<reference evidence="2 3" key="1">
    <citation type="journal article" date="2021" name="Sci. Rep.">
        <title>The genome of the diatom Chaetoceros tenuissimus carries an ancient integrated fragment of an extant virus.</title>
        <authorList>
            <person name="Hongo Y."/>
            <person name="Kimura K."/>
            <person name="Takaki Y."/>
            <person name="Yoshida Y."/>
            <person name="Baba S."/>
            <person name="Kobayashi G."/>
            <person name="Nagasaki K."/>
            <person name="Hano T."/>
            <person name="Tomaru Y."/>
        </authorList>
    </citation>
    <scope>NUCLEOTIDE SEQUENCE [LARGE SCALE GENOMIC DNA]</scope>
    <source>
        <strain evidence="2 3">NIES-3715</strain>
    </source>
</reference>
<sequence length="112" mass="11983">MNQFIQRVANYVANEIFVKGLANSKTFQKFAVRTDSHLSEMKKGGVESLNSKLDDLHKAATEAAYSTAEAAKNSSSKSSYHTSGPPTPPKGGFPGFVSAFGKEVKKDLGIGK</sequence>
<comment type="caution">
    <text evidence="2">The sequence shown here is derived from an EMBL/GenBank/DDBJ whole genome shotgun (WGS) entry which is preliminary data.</text>
</comment>
<proteinExistence type="predicted"/>
<evidence type="ECO:0000313" key="2">
    <source>
        <dbReference type="EMBL" id="GFH51435.1"/>
    </source>
</evidence>
<dbReference type="PANTHER" id="PTHR34966">
    <property type="entry name" value="OSJNBA0043L24.15 PROTEIN"/>
    <property type="match status" value="1"/>
</dbReference>
<protein>
    <submittedName>
        <fullName evidence="2">Uncharacterized protein</fullName>
    </submittedName>
</protein>
<dbReference type="EMBL" id="BLLK01000045">
    <property type="protein sequence ID" value="GFH51435.1"/>
    <property type="molecule type" value="Genomic_DNA"/>
</dbReference>
<keyword evidence="3" id="KW-1185">Reference proteome</keyword>
<dbReference type="Proteomes" id="UP001054902">
    <property type="component" value="Unassembled WGS sequence"/>
</dbReference>
<gene>
    <name evidence="2" type="ORF">CTEN210_07911</name>
</gene>
<dbReference type="AlphaFoldDB" id="A0AAD3CV18"/>
<feature type="region of interest" description="Disordered" evidence="1">
    <location>
        <begin position="67"/>
        <end position="96"/>
    </location>
</feature>
<evidence type="ECO:0000313" key="3">
    <source>
        <dbReference type="Proteomes" id="UP001054902"/>
    </source>
</evidence>
<organism evidence="2 3">
    <name type="scientific">Chaetoceros tenuissimus</name>
    <dbReference type="NCBI Taxonomy" id="426638"/>
    <lineage>
        <taxon>Eukaryota</taxon>
        <taxon>Sar</taxon>
        <taxon>Stramenopiles</taxon>
        <taxon>Ochrophyta</taxon>
        <taxon>Bacillariophyta</taxon>
        <taxon>Coscinodiscophyceae</taxon>
        <taxon>Chaetocerotophycidae</taxon>
        <taxon>Chaetocerotales</taxon>
        <taxon>Chaetocerotaceae</taxon>
        <taxon>Chaetoceros</taxon>
    </lineage>
</organism>
<evidence type="ECO:0000256" key="1">
    <source>
        <dbReference type="SAM" id="MobiDB-lite"/>
    </source>
</evidence>
<name>A0AAD3CV18_9STRA</name>
<accession>A0AAD3CV18</accession>
<dbReference type="PANTHER" id="PTHR34966:SF1">
    <property type="entry name" value="OS04G0508100 PROTEIN"/>
    <property type="match status" value="1"/>
</dbReference>
<feature type="compositionally biased region" description="Low complexity" evidence="1">
    <location>
        <begin position="67"/>
        <end position="84"/>
    </location>
</feature>